<protein>
    <submittedName>
        <fullName evidence="1">Uncharacterized protein</fullName>
    </submittedName>
</protein>
<dbReference type="EMBL" id="DAAFYW010000011">
    <property type="protein sequence ID" value="HAB2079392.1"/>
    <property type="molecule type" value="Genomic_DNA"/>
</dbReference>
<dbReference type="EMBL" id="CP075037">
    <property type="protein sequence ID" value="QVX99002.1"/>
    <property type="molecule type" value="Genomic_DNA"/>
</dbReference>
<evidence type="ECO:0000313" key="2">
    <source>
        <dbReference type="EMBL" id="QVX99002.1"/>
    </source>
</evidence>
<reference evidence="1" key="4">
    <citation type="submission" date="2019-10" db="EMBL/GenBank/DDBJ databases">
        <authorList>
            <consortium name="NCBI Pathogen Detection Project"/>
        </authorList>
    </citation>
    <scope>NUCLEOTIDE SEQUENCE</scope>
    <source>
        <strain evidence="1">Salmonella enterica</strain>
    </source>
</reference>
<dbReference type="RefSeq" id="WP_000400698.1">
    <property type="nucleotide sequence ID" value="NZ_CP075037.1"/>
</dbReference>
<reference evidence="1" key="3">
    <citation type="journal article" date="2018" name="Genome Biol.">
        <title>SKESA: strategic k-mer extension for scrupulous assemblies.</title>
        <authorList>
            <person name="Souvorov A."/>
            <person name="Agarwala R."/>
            <person name="Lipman D.J."/>
        </authorList>
    </citation>
    <scope>NUCLEOTIDE SEQUENCE</scope>
    <source>
        <strain evidence="1">Salmonella enterica</strain>
    </source>
</reference>
<organism evidence="1">
    <name type="scientific">Salmonella enterica subsp. enterica serovar Give</name>
    <dbReference type="NCBI Taxonomy" id="46626"/>
    <lineage>
        <taxon>Bacteria</taxon>
        <taxon>Pseudomonadati</taxon>
        <taxon>Pseudomonadota</taxon>
        <taxon>Gammaproteobacteria</taxon>
        <taxon>Enterobacterales</taxon>
        <taxon>Enterobacteriaceae</taxon>
        <taxon>Salmonella</taxon>
    </lineage>
</organism>
<sequence>MEHLTIPPAVARNELALKFSAHPAVLVMLNRMKNSQIVVLCSLLRGDRLTSAGNNITADFEVTRLPAIIEILEKKYFIPVQHCNVITTSVTARSATTQTFYVMDKDTISQIVSEPEAVFQEKRRALVKTEALKAQKKLDGLIKKHGGVTETLLYLTHHAYKDKMLSNEEWRELDEKFIEILNELNAA</sequence>
<reference evidence="2" key="5">
    <citation type="submission" date="2021-05" db="EMBL/GenBank/DDBJ databases">
        <title>Whole genome PacBio Sequel sequence of Salmonella enterica subsp. enterica.</title>
        <authorList>
            <person name="Hoffmann M."/>
            <person name="Balkey M."/>
            <person name="Luo Y."/>
        </authorList>
    </citation>
    <scope>NUCLEOTIDE SEQUENCE</scope>
    <source>
        <strain evidence="2">CFSAN012622</strain>
    </source>
</reference>
<evidence type="ECO:0000313" key="1">
    <source>
        <dbReference type="EMBL" id="HAB2079392.1"/>
    </source>
</evidence>
<reference evidence="2" key="1">
    <citation type="submission" date="2014-06" db="EMBL/GenBank/DDBJ databases">
        <authorList>
            <person name="Strain E.A."/>
            <person name="Allard M.W."/>
            <person name="Payne J.S."/>
            <person name="Evans P.S."/>
            <person name="Timme R."/>
        </authorList>
    </citation>
    <scope>NUCLEOTIDE SEQUENCE</scope>
    <source>
        <strain evidence="2">CFSAN012622</strain>
    </source>
</reference>
<proteinExistence type="predicted"/>
<name>A0A3U7K0R0_SALET</name>
<dbReference type="AlphaFoldDB" id="A0A3U7K0R0"/>
<accession>A0A3U7K0R0</accession>
<gene>
    <name evidence="1" type="ORF">GB173_21735</name>
    <name evidence="2" type="ORF">GJ28_22110</name>
</gene>
<reference evidence="2" key="2">
    <citation type="journal article" date="2015" name="Genome Announc.">
        <title>Draft Genome Sequence of Salmonella enterica subsp. enterica Serovar Give, Isolated from an Imported Chili Powder Product.</title>
        <authorList>
            <person name="Wang H."/>
            <person name="Chen Y."/>
            <person name="Ayers S."/>
            <person name="Melka D."/>
            <person name="Laasri A."/>
            <person name="Payne J.S."/>
            <person name="Zheng J."/>
            <person name="Son I."/>
            <person name="Timme R."/>
            <person name="Kastanis G."/>
            <person name="Hammack T.S."/>
            <person name="Strain E."/>
            <person name="Allard M.W."/>
            <person name="Evans P.S."/>
            <person name="Brown E.W."/>
        </authorList>
    </citation>
    <scope>NUCLEOTIDE SEQUENCE</scope>
    <source>
        <strain evidence="2">CFSAN012622</strain>
    </source>
</reference>